<dbReference type="AlphaFoldDB" id="A0A2P4T9J4"/>
<keyword evidence="1" id="KW-0472">Membrane</keyword>
<evidence type="ECO:0000313" key="2">
    <source>
        <dbReference type="EMBL" id="POI33028.1"/>
    </source>
</evidence>
<sequence length="148" mass="16465">VPWGELLLSPLWQQDRGFSSRQLALSARRLCCHSLHGDVNLGSCRDERDADFGKDAHFGEGGRFWRGMQNGSSRTELGTSIARGKTVSFSEFIFVFEFEGDSGCDSAFTSSIKGFLPIASWLLLMLFSGCFLVPFPAAKQRVNLFLRC</sequence>
<evidence type="ECO:0000313" key="3">
    <source>
        <dbReference type="Proteomes" id="UP000237246"/>
    </source>
</evidence>
<gene>
    <name evidence="2" type="ORF">CIB84_003221</name>
</gene>
<dbReference type="Proteomes" id="UP000237246">
    <property type="component" value="Unassembled WGS sequence"/>
</dbReference>
<feature type="non-terminal residue" evidence="2">
    <location>
        <position position="1"/>
    </location>
</feature>
<protein>
    <submittedName>
        <fullName evidence="2">Uncharacterized protein</fullName>
    </submittedName>
</protein>
<organism evidence="2 3">
    <name type="scientific">Bambusicola thoracicus</name>
    <name type="common">Chinese bamboo-partridge</name>
    <name type="synonym">Perdix thoracica</name>
    <dbReference type="NCBI Taxonomy" id="9083"/>
    <lineage>
        <taxon>Eukaryota</taxon>
        <taxon>Metazoa</taxon>
        <taxon>Chordata</taxon>
        <taxon>Craniata</taxon>
        <taxon>Vertebrata</taxon>
        <taxon>Euteleostomi</taxon>
        <taxon>Archelosauria</taxon>
        <taxon>Archosauria</taxon>
        <taxon>Dinosauria</taxon>
        <taxon>Saurischia</taxon>
        <taxon>Theropoda</taxon>
        <taxon>Coelurosauria</taxon>
        <taxon>Aves</taxon>
        <taxon>Neognathae</taxon>
        <taxon>Galloanserae</taxon>
        <taxon>Galliformes</taxon>
        <taxon>Phasianidae</taxon>
        <taxon>Perdicinae</taxon>
        <taxon>Bambusicola</taxon>
    </lineage>
</organism>
<feature type="transmembrane region" description="Helical" evidence="1">
    <location>
        <begin position="118"/>
        <end position="137"/>
    </location>
</feature>
<keyword evidence="1" id="KW-0812">Transmembrane</keyword>
<keyword evidence="3" id="KW-1185">Reference proteome</keyword>
<keyword evidence="1" id="KW-1133">Transmembrane helix</keyword>
<proteinExistence type="predicted"/>
<accession>A0A2P4T9J4</accession>
<name>A0A2P4T9J4_BAMTH</name>
<dbReference type="EMBL" id="PPHD01004380">
    <property type="protein sequence ID" value="POI33028.1"/>
    <property type="molecule type" value="Genomic_DNA"/>
</dbReference>
<reference evidence="2 3" key="1">
    <citation type="submission" date="2018-01" db="EMBL/GenBank/DDBJ databases">
        <title>Comparison of the Chinese Bamboo Partridge and Red Junglefowl genome sequences highlights the importance of demography in genome evolution.</title>
        <authorList>
            <person name="Tiley G.P."/>
            <person name="Kimball R.T."/>
            <person name="Braun E.L."/>
            <person name="Burleigh J.G."/>
        </authorList>
    </citation>
    <scope>NUCLEOTIDE SEQUENCE [LARGE SCALE GENOMIC DNA]</scope>
    <source>
        <strain evidence="2">RTK389</strain>
        <tissue evidence="2">Blood</tissue>
    </source>
</reference>
<comment type="caution">
    <text evidence="2">The sequence shown here is derived from an EMBL/GenBank/DDBJ whole genome shotgun (WGS) entry which is preliminary data.</text>
</comment>
<evidence type="ECO:0000256" key="1">
    <source>
        <dbReference type="SAM" id="Phobius"/>
    </source>
</evidence>